<dbReference type="InterPro" id="IPR028098">
    <property type="entry name" value="Glyco_trans_4-like_N"/>
</dbReference>
<keyword evidence="8" id="KW-1185">Reference proteome</keyword>
<keyword evidence="2" id="KW-0328">Glycosyltransferase</keyword>
<reference evidence="7 8" key="1">
    <citation type="journal article" date="2019" name="Environ. Microbiol.">
        <title>Species interactions and distinct microbial communities in high Arctic permafrost affected cryosols are associated with the CH4 and CO2 gas fluxes.</title>
        <authorList>
            <person name="Altshuler I."/>
            <person name="Hamel J."/>
            <person name="Turney S."/>
            <person name="Magnuson E."/>
            <person name="Levesque R."/>
            <person name="Greer C."/>
            <person name="Whyte L.G."/>
        </authorList>
    </citation>
    <scope>NUCLEOTIDE SEQUENCE [LARGE SCALE GENOMIC DNA]</scope>
    <source>
        <strain evidence="7 8">S9.3A</strain>
    </source>
</reference>
<proteinExistence type="predicted"/>
<dbReference type="PANTHER" id="PTHR45947">
    <property type="entry name" value="SULFOQUINOVOSYL TRANSFERASE SQD2"/>
    <property type="match status" value="1"/>
</dbReference>
<evidence type="ECO:0000313" key="7">
    <source>
        <dbReference type="EMBL" id="TPG16055.1"/>
    </source>
</evidence>
<dbReference type="CDD" id="cd03811">
    <property type="entry name" value="GT4_GT28_WabH-like"/>
    <property type="match status" value="1"/>
</dbReference>
<feature type="region of interest" description="Disordered" evidence="4">
    <location>
        <begin position="1"/>
        <end position="128"/>
    </location>
</feature>
<dbReference type="SUPFAM" id="SSF53756">
    <property type="entry name" value="UDP-Glycosyltransferase/glycogen phosphorylase"/>
    <property type="match status" value="1"/>
</dbReference>
<organism evidence="7 8">
    <name type="scientific">Pedococcus bigeumensis</name>
    <dbReference type="NCBI Taxonomy" id="433644"/>
    <lineage>
        <taxon>Bacteria</taxon>
        <taxon>Bacillati</taxon>
        <taxon>Actinomycetota</taxon>
        <taxon>Actinomycetes</taxon>
        <taxon>Micrococcales</taxon>
        <taxon>Intrasporangiaceae</taxon>
        <taxon>Pedococcus</taxon>
    </lineage>
</organism>
<evidence type="ECO:0000259" key="6">
    <source>
        <dbReference type="Pfam" id="PF13439"/>
    </source>
</evidence>
<evidence type="ECO:0000256" key="1">
    <source>
        <dbReference type="ARBA" id="ARBA00021292"/>
    </source>
</evidence>
<sequence>MARRHLRDPCVGRRAGPPHPSGGLPERRARGRGGLAARGDHDRNRGHRQRPGRGDRARGADRGRRGPGAGPEPSGPGPHRPAPDGRPGRGPCSTGVLRRGHLGGPRGSLLPGGGHQAPRRDACPARGSRPVKIRHVINNLDTGGAERLVVDLTTALRDLGHDASIVTLGASTADSPPWLDAVARDLVTPLQLPLRDPRIRGRLGSAVLGADVVHAHLFPTLYWSAVTRHRAVHVYTEHSTKNRRRGRTALRAPERFAYRRHDRVVAISKGVGEVTRQYLADLGVRTPVQVIDNGIDLSRFRPASTAHETDARSADGRPLRLLVVGSLDERKDPLRAIRLVRGLSGVQLTLVGDGPLRAEVDQDLRDHAEEDRVRVLGIRSDIADLMAQSDALLVTSRHEGFGLAAAEAMACGLPVLAPRLDGLTDTVGLAGLLHTPGSDDEARRDITRLRDDPELRRRLAGAARAASAVFDIQTTAKAHETMYQSALGGTKP</sequence>
<feature type="compositionally biased region" description="Basic and acidic residues" evidence="4">
    <location>
        <begin position="52"/>
        <end position="64"/>
    </location>
</feature>
<evidence type="ECO:0000259" key="5">
    <source>
        <dbReference type="Pfam" id="PF00534"/>
    </source>
</evidence>
<dbReference type="Gene3D" id="3.40.50.2000">
    <property type="entry name" value="Glycogen Phosphorylase B"/>
    <property type="match status" value="2"/>
</dbReference>
<dbReference type="GO" id="GO:1901137">
    <property type="term" value="P:carbohydrate derivative biosynthetic process"/>
    <property type="evidence" value="ECO:0007669"/>
    <property type="project" value="UniProtKB-ARBA"/>
</dbReference>
<evidence type="ECO:0000256" key="2">
    <source>
        <dbReference type="ARBA" id="ARBA00022676"/>
    </source>
</evidence>
<gene>
    <name evidence="7" type="ORF">EAH86_12515</name>
</gene>
<dbReference type="OrthoDB" id="506201at2"/>
<dbReference type="EMBL" id="RCZM01000004">
    <property type="protein sequence ID" value="TPG16055.1"/>
    <property type="molecule type" value="Genomic_DNA"/>
</dbReference>
<accession>A0A502CQY5</accession>
<dbReference type="Pfam" id="PF13439">
    <property type="entry name" value="Glyco_transf_4"/>
    <property type="match status" value="1"/>
</dbReference>
<dbReference type="Proteomes" id="UP000317722">
    <property type="component" value="Unassembled WGS sequence"/>
</dbReference>
<protein>
    <recommendedName>
        <fullName evidence="1">D-inositol 3-phosphate glycosyltransferase</fullName>
    </recommendedName>
</protein>
<evidence type="ECO:0000313" key="8">
    <source>
        <dbReference type="Proteomes" id="UP000317722"/>
    </source>
</evidence>
<dbReference type="InterPro" id="IPR050194">
    <property type="entry name" value="Glycosyltransferase_grp1"/>
</dbReference>
<feature type="domain" description="Glycosyl transferase family 1" evidence="5">
    <location>
        <begin position="315"/>
        <end position="464"/>
    </location>
</feature>
<evidence type="ECO:0000256" key="3">
    <source>
        <dbReference type="ARBA" id="ARBA00022679"/>
    </source>
</evidence>
<name>A0A502CQY5_9MICO</name>
<dbReference type="InterPro" id="IPR001296">
    <property type="entry name" value="Glyco_trans_1"/>
</dbReference>
<dbReference type="AlphaFoldDB" id="A0A502CQY5"/>
<feature type="compositionally biased region" description="Gly residues" evidence="4">
    <location>
        <begin position="102"/>
        <end position="115"/>
    </location>
</feature>
<comment type="caution">
    <text evidence="7">The sequence shown here is derived from an EMBL/GenBank/DDBJ whole genome shotgun (WGS) entry which is preliminary data.</text>
</comment>
<feature type="domain" description="Glycosyltransferase subfamily 4-like N-terminal" evidence="6">
    <location>
        <begin position="143"/>
        <end position="299"/>
    </location>
</feature>
<dbReference type="Pfam" id="PF00534">
    <property type="entry name" value="Glycos_transf_1"/>
    <property type="match status" value="1"/>
</dbReference>
<dbReference type="GO" id="GO:0016757">
    <property type="term" value="F:glycosyltransferase activity"/>
    <property type="evidence" value="ECO:0007669"/>
    <property type="project" value="UniProtKB-KW"/>
</dbReference>
<keyword evidence="3 7" id="KW-0808">Transferase</keyword>
<evidence type="ECO:0000256" key="4">
    <source>
        <dbReference type="SAM" id="MobiDB-lite"/>
    </source>
</evidence>
<dbReference type="PANTHER" id="PTHR45947:SF3">
    <property type="entry name" value="SULFOQUINOVOSYL TRANSFERASE SQD2"/>
    <property type="match status" value="1"/>
</dbReference>